<evidence type="ECO:0000313" key="2">
    <source>
        <dbReference type="EMBL" id="MDI6105623.1"/>
    </source>
</evidence>
<protein>
    <submittedName>
        <fullName evidence="2">DUF4166 domain-containing protein</fullName>
    </submittedName>
</protein>
<gene>
    <name evidence="2" type="ORF">QLQ12_44290</name>
</gene>
<organism evidence="2 3">
    <name type="scientific">Actinoplanes sandaracinus</name>
    <dbReference type="NCBI Taxonomy" id="3045177"/>
    <lineage>
        <taxon>Bacteria</taxon>
        <taxon>Bacillati</taxon>
        <taxon>Actinomycetota</taxon>
        <taxon>Actinomycetes</taxon>
        <taxon>Micromonosporales</taxon>
        <taxon>Micromonosporaceae</taxon>
        <taxon>Actinoplanes</taxon>
    </lineage>
</organism>
<dbReference type="EMBL" id="JASCTH010000050">
    <property type="protein sequence ID" value="MDI6105623.1"/>
    <property type="molecule type" value="Genomic_DNA"/>
</dbReference>
<comment type="caution">
    <text evidence="2">The sequence shown here is derived from an EMBL/GenBank/DDBJ whole genome shotgun (WGS) entry which is preliminary data.</text>
</comment>
<accession>A0ABT6X0V5</accession>
<dbReference type="InterPro" id="IPR025311">
    <property type="entry name" value="DUF4166"/>
</dbReference>
<dbReference type="Pfam" id="PF13761">
    <property type="entry name" value="DUF4166"/>
    <property type="match status" value="1"/>
</dbReference>
<reference evidence="2 3" key="1">
    <citation type="submission" date="2023-05" db="EMBL/GenBank/DDBJ databases">
        <title>Actinoplanes sp. NEAU-A12 genome sequencing.</title>
        <authorList>
            <person name="Wang Z.-S."/>
        </authorList>
    </citation>
    <scope>NUCLEOTIDE SEQUENCE [LARGE SCALE GENOMIC DNA]</scope>
    <source>
        <strain evidence="2 3">NEAU-A12</strain>
    </source>
</reference>
<sequence>MTSIFERALGSDFSRLHPRLQDRFAVTGGEHRGCVGTGVMDRIWHGRAYVKPFLHLGAARHVLFPEIGTAVPFTIENYAYTDSYGRPTLTFVRTFEIAPARRRRFDATMIWSNKRQVLVDYLGTHQHIAVDLHLSVDASGGLHIRSGCQRFRSGITCPRSLSGDARLHEWYDDATDRFRIEVNVENRLFGPIFGYSGSFTAQYFDHNAPVPAAVRPLRENPRE</sequence>
<feature type="domain" description="DUF4166" evidence="1">
    <location>
        <begin position="16"/>
        <end position="199"/>
    </location>
</feature>
<evidence type="ECO:0000259" key="1">
    <source>
        <dbReference type="Pfam" id="PF13761"/>
    </source>
</evidence>
<evidence type="ECO:0000313" key="3">
    <source>
        <dbReference type="Proteomes" id="UP001241758"/>
    </source>
</evidence>
<keyword evidence="3" id="KW-1185">Reference proteome</keyword>
<proteinExistence type="predicted"/>
<dbReference type="Proteomes" id="UP001241758">
    <property type="component" value="Unassembled WGS sequence"/>
</dbReference>
<name>A0ABT6X0V5_9ACTN</name>